<dbReference type="Proteomes" id="UP000768180">
    <property type="component" value="Unassembled WGS sequence"/>
</dbReference>
<evidence type="ECO:0000256" key="1">
    <source>
        <dbReference type="SAM" id="Phobius"/>
    </source>
</evidence>
<evidence type="ECO:0000313" key="4">
    <source>
        <dbReference type="Proteomes" id="UP000768180"/>
    </source>
</evidence>
<keyword evidence="1" id="KW-1133">Transmembrane helix</keyword>
<comment type="caution">
    <text evidence="3">The sequence shown here is derived from an EMBL/GenBank/DDBJ whole genome shotgun (WGS) entry which is preliminary data.</text>
</comment>
<dbReference type="InterPro" id="IPR029044">
    <property type="entry name" value="Nucleotide-diphossugar_trans"/>
</dbReference>
<evidence type="ECO:0000313" key="3">
    <source>
        <dbReference type="EMBL" id="NSE15079.1"/>
    </source>
</evidence>
<dbReference type="Pfam" id="PF00535">
    <property type="entry name" value="Glycos_transf_2"/>
    <property type="match status" value="1"/>
</dbReference>
<keyword evidence="1" id="KW-0472">Membrane</keyword>
<evidence type="ECO:0000259" key="2">
    <source>
        <dbReference type="Pfam" id="PF00535"/>
    </source>
</evidence>
<feature type="domain" description="Glycosyltransferase 2-like" evidence="2">
    <location>
        <begin position="11"/>
        <end position="135"/>
    </location>
</feature>
<dbReference type="PANTHER" id="PTHR22916:SF3">
    <property type="entry name" value="UDP-GLCNAC:BETAGAL BETA-1,3-N-ACETYLGLUCOSAMINYLTRANSFERASE-LIKE PROTEIN 1"/>
    <property type="match status" value="1"/>
</dbReference>
<reference evidence="3 4" key="1">
    <citation type="journal article" date="2020" name="Cell Host Microbe">
        <title>Functional and Genomic Variation between Human-Derived Isolates of Lachnospiraceae Reveals Inter- and Intra-Species Diversity.</title>
        <authorList>
            <person name="Sorbara M.T."/>
            <person name="Littmann E.R."/>
            <person name="Fontana E."/>
            <person name="Moody T.U."/>
            <person name="Kohout C.E."/>
            <person name="Gjonbalaj M."/>
            <person name="Eaton V."/>
            <person name="Seok R."/>
            <person name="Leiner I.M."/>
            <person name="Pamer E.G."/>
        </authorList>
    </citation>
    <scope>NUCLEOTIDE SEQUENCE [LARGE SCALE GENOMIC DNA]</scope>
    <source>
        <strain evidence="3 4">MSK.14.54</strain>
    </source>
</reference>
<feature type="transmembrane region" description="Helical" evidence="1">
    <location>
        <begin position="288"/>
        <end position="304"/>
    </location>
</feature>
<dbReference type="EMBL" id="JAAITQ010000002">
    <property type="protein sequence ID" value="NSE15079.1"/>
    <property type="molecule type" value="Genomic_DNA"/>
</dbReference>
<proteinExistence type="predicted"/>
<dbReference type="Gene3D" id="3.90.550.10">
    <property type="entry name" value="Spore Coat Polysaccharide Biosynthesis Protein SpsA, Chain A"/>
    <property type="match status" value="1"/>
</dbReference>
<dbReference type="PANTHER" id="PTHR22916">
    <property type="entry name" value="GLYCOSYLTRANSFERASE"/>
    <property type="match status" value="1"/>
</dbReference>
<organism evidence="3 4">
    <name type="scientific">Fusicatenibacter saccharivorans</name>
    <dbReference type="NCBI Taxonomy" id="1150298"/>
    <lineage>
        <taxon>Bacteria</taxon>
        <taxon>Bacillati</taxon>
        <taxon>Bacillota</taxon>
        <taxon>Clostridia</taxon>
        <taxon>Lachnospirales</taxon>
        <taxon>Lachnospiraceae</taxon>
        <taxon>Fusicatenibacter</taxon>
    </lineage>
</organism>
<gene>
    <name evidence="3" type="ORF">G5B05_01310</name>
</gene>
<accession>A0ABX2GAS2</accession>
<keyword evidence="1" id="KW-0812">Transmembrane</keyword>
<keyword evidence="4" id="KW-1185">Reference proteome</keyword>
<dbReference type="CDD" id="cd00761">
    <property type="entry name" value="Glyco_tranf_GTA_type"/>
    <property type="match status" value="1"/>
</dbReference>
<dbReference type="SUPFAM" id="SSF53448">
    <property type="entry name" value="Nucleotide-diphospho-sugar transferases"/>
    <property type="match status" value="1"/>
</dbReference>
<sequence>MKELENMNLITVFTPTYNRAYCLNKCYESMQKQSCKAFDWLIVDDGSTDNTKELVEKWIKQKTEFNIRYIYKENGGMHTAYNTAYANIDTELSVNVDSDDYLTDTAIEDILSFWKKNKRENIGAIYALDQYEDGNVVGTPFPNDLKEFKGWGYKNIVYYSGGKKKVFRNSGDKKLIGVTAVINKYPPIPVFEGEKYHSLYYKQHLLERDYTVLIMNKPVCVVEYMNDGSSKNMFYQYVRNPKGFCNERRYVMKYAPSFKLKIEACIHYVAESLLAKDYYFIGHSTNRLFTLISVVPGVLLYFIIKRKTKK</sequence>
<name>A0ABX2GAS2_9FIRM</name>
<protein>
    <submittedName>
        <fullName evidence="3">Glycosyltransferase family 2 protein</fullName>
    </submittedName>
</protein>
<dbReference type="InterPro" id="IPR001173">
    <property type="entry name" value="Glyco_trans_2-like"/>
</dbReference>